<dbReference type="Proteomes" id="UP000307362">
    <property type="component" value="Unassembled WGS sequence"/>
</dbReference>
<gene>
    <name evidence="2" type="ORF">CWB73_02130</name>
</gene>
<feature type="transmembrane region" description="Helical" evidence="1">
    <location>
        <begin position="137"/>
        <end position="165"/>
    </location>
</feature>
<feature type="transmembrane region" description="Helical" evidence="1">
    <location>
        <begin position="318"/>
        <end position="335"/>
    </location>
</feature>
<feature type="transmembrane region" description="Helical" evidence="1">
    <location>
        <begin position="177"/>
        <end position="198"/>
    </location>
</feature>
<dbReference type="AlphaFoldDB" id="A0A5S3YY85"/>
<keyword evidence="1" id="KW-0472">Membrane</keyword>
<protein>
    <recommendedName>
        <fullName evidence="4">Glycosyltransferase RgtA/B/C/D-like domain-containing protein</fullName>
    </recommendedName>
</protein>
<feature type="transmembrane region" description="Helical" evidence="1">
    <location>
        <begin position="55"/>
        <end position="74"/>
    </location>
</feature>
<feature type="transmembrane region" description="Helical" evidence="1">
    <location>
        <begin position="254"/>
        <end position="275"/>
    </location>
</feature>
<organism evidence="2 3">
    <name type="scientific">Pseudoalteromonas phenolica</name>
    <dbReference type="NCBI Taxonomy" id="161398"/>
    <lineage>
        <taxon>Bacteria</taxon>
        <taxon>Pseudomonadati</taxon>
        <taxon>Pseudomonadota</taxon>
        <taxon>Gammaproteobacteria</taxon>
        <taxon>Alteromonadales</taxon>
        <taxon>Pseudoalteromonadaceae</taxon>
        <taxon>Pseudoalteromonas</taxon>
    </lineage>
</organism>
<reference evidence="2 3" key="1">
    <citation type="submission" date="2017-12" db="EMBL/GenBank/DDBJ databases">
        <authorList>
            <person name="Paulsen S."/>
            <person name="Gram L.K."/>
        </authorList>
    </citation>
    <scope>NUCLEOTIDE SEQUENCE [LARGE SCALE GENOMIC DNA]</scope>
    <source>
        <strain evidence="2 3">S1189</strain>
    </source>
</reference>
<feature type="transmembrane region" description="Helical" evidence="1">
    <location>
        <begin position="80"/>
        <end position="101"/>
    </location>
</feature>
<comment type="caution">
    <text evidence="2">The sequence shown here is derived from an EMBL/GenBank/DDBJ whole genome shotgun (WGS) entry which is preliminary data.</text>
</comment>
<reference evidence="3" key="2">
    <citation type="submission" date="2019-06" db="EMBL/GenBank/DDBJ databases">
        <title>Co-occurence of chitin degradation, pigmentation and bioactivity in marine Pseudoalteromonas.</title>
        <authorList>
            <person name="Sonnenschein E.C."/>
            <person name="Bech P.K."/>
        </authorList>
    </citation>
    <scope>NUCLEOTIDE SEQUENCE [LARGE SCALE GENOMIC DNA]</scope>
    <source>
        <strain evidence="3">S1189</strain>
    </source>
</reference>
<proteinExistence type="predicted"/>
<keyword evidence="1" id="KW-0812">Transmembrane</keyword>
<evidence type="ECO:0000256" key="1">
    <source>
        <dbReference type="SAM" id="Phobius"/>
    </source>
</evidence>
<evidence type="ECO:0008006" key="4">
    <source>
        <dbReference type="Google" id="ProtNLM"/>
    </source>
</evidence>
<evidence type="ECO:0000313" key="2">
    <source>
        <dbReference type="EMBL" id="TMP83640.1"/>
    </source>
</evidence>
<evidence type="ECO:0000313" key="3">
    <source>
        <dbReference type="Proteomes" id="UP000307362"/>
    </source>
</evidence>
<keyword evidence="1" id="KW-1133">Transmembrane helix</keyword>
<accession>A0A5S3YY85</accession>
<sequence>MMLFAEFVYSQLSQLGDTHRYLETSPFFNASIFYSSTSMMEFTGSLVKYLQPPMYHLPAMVISFCGFVLVFNYFKSIGVFRSTNILILFVLANLMPSYLLWTSVHSKEAISVFIMSFFAVFLIKYERSEIKGKDWFAFIIFMYLGLVFKAQYFAAIISCLVFIYLYKKLNCKALGKLMLFTLMIGTQVLILFGLSDIIDAVTLNMYQHFDPENARSTRENIYFVNEGDFFRNMFSNMLLAAWGPTLAEVASKPLMALFFLESLCIALIIIILLFGMFKQLLNYQLNISVLVLSFLMIFWLLLVHYPFGIFNPGSAIRYRQNFYPLLITLLFYLNFKTSNK</sequence>
<name>A0A5S3YY85_9GAMM</name>
<dbReference type="EMBL" id="PNCM01000006">
    <property type="protein sequence ID" value="TMP83640.1"/>
    <property type="molecule type" value="Genomic_DNA"/>
</dbReference>
<feature type="transmembrane region" description="Helical" evidence="1">
    <location>
        <begin position="287"/>
        <end position="306"/>
    </location>
</feature>